<dbReference type="InterPro" id="IPR011712">
    <property type="entry name" value="Sig_transdc_His_kin_sub3_dim/P"/>
</dbReference>
<keyword evidence="8" id="KW-0597">Phosphoprotein</keyword>
<protein>
    <recommendedName>
        <fullName evidence="5">Oxygen sensor histidine kinase NreB</fullName>
        <ecNumber evidence="4">2.7.13.3</ecNumber>
    </recommendedName>
    <alternativeName>
        <fullName evidence="18">Nitrogen regulation protein B</fullName>
    </alternativeName>
</protein>
<keyword evidence="10" id="KW-0479">Metal-binding</keyword>
<comment type="function">
    <text evidence="17">Member of the two-component regulatory system NreB/NreC involved in the control of dissimilatory nitrate/nitrite reduction in response to oxygen. NreB functions as a direct oxygen sensor histidine kinase which is autophosphorylated, in the absence of oxygen, probably at the conserved histidine residue, and transfers its phosphate group probably to a conserved aspartate residue of NreC. NreB/NreC activates the expression of the nitrate (narGHJI) and nitrite (nir) reductase operons, as well as the putative nitrate transporter gene narT.</text>
</comment>
<evidence type="ECO:0000256" key="14">
    <source>
        <dbReference type="ARBA" id="ARBA00023004"/>
    </source>
</evidence>
<comment type="caution">
    <text evidence="23">The sequence shown here is derived from an EMBL/GenBank/DDBJ whole genome shotgun (WGS) entry which is preliminary data.</text>
</comment>
<evidence type="ECO:0000256" key="9">
    <source>
        <dbReference type="ARBA" id="ARBA00022679"/>
    </source>
</evidence>
<dbReference type="InterPro" id="IPR036890">
    <property type="entry name" value="HATPase_C_sf"/>
</dbReference>
<evidence type="ECO:0000256" key="4">
    <source>
        <dbReference type="ARBA" id="ARBA00012438"/>
    </source>
</evidence>
<dbReference type="SUPFAM" id="SSF55874">
    <property type="entry name" value="ATPase domain of HSP90 chaperone/DNA topoisomerase II/histidine kinase"/>
    <property type="match status" value="1"/>
</dbReference>
<dbReference type="PANTHER" id="PTHR24421">
    <property type="entry name" value="NITRATE/NITRITE SENSOR PROTEIN NARX-RELATED"/>
    <property type="match status" value="1"/>
</dbReference>
<keyword evidence="9" id="KW-0808">Transferase</keyword>
<evidence type="ECO:0000256" key="17">
    <source>
        <dbReference type="ARBA" id="ARBA00024827"/>
    </source>
</evidence>
<feature type="transmembrane region" description="Helical" evidence="21">
    <location>
        <begin position="162"/>
        <end position="183"/>
    </location>
</feature>
<evidence type="ECO:0000256" key="19">
    <source>
        <dbReference type="SAM" id="Coils"/>
    </source>
</evidence>
<evidence type="ECO:0000313" key="24">
    <source>
        <dbReference type="Proteomes" id="UP000317209"/>
    </source>
</evidence>
<evidence type="ECO:0000256" key="16">
    <source>
        <dbReference type="ARBA" id="ARBA00023014"/>
    </source>
</evidence>
<dbReference type="EC" id="2.7.13.3" evidence="4"/>
<accession>A0A543BA29</accession>
<evidence type="ECO:0000256" key="12">
    <source>
        <dbReference type="ARBA" id="ARBA00022777"/>
    </source>
</evidence>
<keyword evidence="11" id="KW-0547">Nucleotide-binding</keyword>
<comment type="subcellular location">
    <subcellularLocation>
        <location evidence="3">Cytoplasm</location>
    </subcellularLocation>
</comment>
<evidence type="ECO:0000256" key="10">
    <source>
        <dbReference type="ARBA" id="ARBA00022723"/>
    </source>
</evidence>
<evidence type="ECO:0000256" key="15">
    <source>
        <dbReference type="ARBA" id="ARBA00023012"/>
    </source>
</evidence>
<dbReference type="PRINTS" id="PR00344">
    <property type="entry name" value="BCTRLSENSOR"/>
</dbReference>
<feature type="coiled-coil region" evidence="19">
    <location>
        <begin position="192"/>
        <end position="219"/>
    </location>
</feature>
<evidence type="ECO:0000256" key="13">
    <source>
        <dbReference type="ARBA" id="ARBA00022840"/>
    </source>
</evidence>
<name>A0A543BA29_9MICO</name>
<dbReference type="PIRSF" id="PIRSF037434">
    <property type="entry name" value="STHK_ChrS"/>
    <property type="match status" value="1"/>
</dbReference>
<keyword evidence="21" id="KW-0472">Membrane</keyword>
<sequence>MMEARCGGGGNNVRMPSIEPPHDAADPARPARTWAGLVGSLRIGQAVITVVLLVVGVVRASTDGVPLPWLLALSLVFLGWYGGGLLLAERTDDRRLATGWLLGLSAIWLGAVAISPEFVWLAFPLWLLAGFVMRMRWAMLLSLVILAVVITAPLLHTGTTSYANVIGPLVGGVFAFGISRGYLELVRDGRERRRLIASLVATQEEMAALQDELARTQRESGATAERTRVSRDIHDTVAQSVSSIGMLARSALESDDASRANRALEQIAALAADGLADARRIVDELMPAELESTALGEALARMLDRFADETGITATLHADADLPAPGLAAEVALLRTAQSALANVRTHAQAARVVVTLADAGDSLRLDIVDDGRGFDASRWDQHGGQGGGYGLRSMRARLRELGGGLDVESAPGDGTALSASVPLGPVVPVAPAAAPAAETT</sequence>
<feature type="compositionally biased region" description="Gly residues" evidence="20">
    <location>
        <begin position="1"/>
        <end position="11"/>
    </location>
</feature>
<dbReference type="PROSITE" id="PS50109">
    <property type="entry name" value="HIS_KIN"/>
    <property type="match status" value="1"/>
</dbReference>
<keyword evidence="21" id="KW-0812">Transmembrane</keyword>
<dbReference type="GO" id="GO:0051539">
    <property type="term" value="F:4 iron, 4 sulfur cluster binding"/>
    <property type="evidence" value="ECO:0007669"/>
    <property type="project" value="UniProtKB-KW"/>
</dbReference>
<dbReference type="GO" id="GO:0046983">
    <property type="term" value="F:protein dimerization activity"/>
    <property type="evidence" value="ECO:0007669"/>
    <property type="project" value="InterPro"/>
</dbReference>
<dbReference type="InterPro" id="IPR017205">
    <property type="entry name" value="Sig_transdc_His_kinase_ChrS"/>
</dbReference>
<keyword evidence="12 23" id="KW-0418">Kinase</keyword>
<evidence type="ECO:0000256" key="8">
    <source>
        <dbReference type="ARBA" id="ARBA00022553"/>
    </source>
</evidence>
<dbReference type="GO" id="GO:0046872">
    <property type="term" value="F:metal ion binding"/>
    <property type="evidence" value="ECO:0007669"/>
    <property type="project" value="UniProtKB-KW"/>
</dbReference>
<dbReference type="Gene3D" id="1.20.5.1930">
    <property type="match status" value="1"/>
</dbReference>
<keyword evidence="13" id="KW-0067">ATP-binding</keyword>
<dbReference type="Pfam" id="PF02518">
    <property type="entry name" value="HATPase_c"/>
    <property type="match status" value="1"/>
</dbReference>
<keyword evidence="14" id="KW-0408">Iron</keyword>
<feature type="transmembrane region" description="Helical" evidence="21">
    <location>
        <begin position="67"/>
        <end position="88"/>
    </location>
</feature>
<feature type="transmembrane region" description="Helical" evidence="21">
    <location>
        <begin position="34"/>
        <end position="55"/>
    </location>
</feature>
<dbReference type="InterPro" id="IPR050482">
    <property type="entry name" value="Sensor_HK_TwoCompSys"/>
</dbReference>
<dbReference type="Proteomes" id="UP000317209">
    <property type="component" value="Unassembled WGS sequence"/>
</dbReference>
<keyword evidence="21" id="KW-1133">Transmembrane helix</keyword>
<comment type="catalytic activity">
    <reaction evidence="1">
        <text>ATP + protein L-histidine = ADP + protein N-phospho-L-histidine.</text>
        <dbReference type="EC" id="2.7.13.3"/>
    </reaction>
</comment>
<dbReference type="InterPro" id="IPR004358">
    <property type="entry name" value="Sig_transdc_His_kin-like_C"/>
</dbReference>
<dbReference type="InterPro" id="IPR003594">
    <property type="entry name" value="HATPase_dom"/>
</dbReference>
<feature type="region of interest" description="Disordered" evidence="20">
    <location>
        <begin position="1"/>
        <end position="27"/>
    </location>
</feature>
<dbReference type="GO" id="GO:0016020">
    <property type="term" value="C:membrane"/>
    <property type="evidence" value="ECO:0007669"/>
    <property type="project" value="InterPro"/>
</dbReference>
<comment type="cofactor">
    <cofactor evidence="2">
        <name>[4Fe-4S] cluster</name>
        <dbReference type="ChEBI" id="CHEBI:49883"/>
    </cofactor>
</comment>
<organism evidence="23 24">
    <name type="scientific">Microbacterium saperdae</name>
    <dbReference type="NCBI Taxonomy" id="69368"/>
    <lineage>
        <taxon>Bacteria</taxon>
        <taxon>Bacillati</taxon>
        <taxon>Actinomycetota</taxon>
        <taxon>Actinomycetes</taxon>
        <taxon>Micrococcales</taxon>
        <taxon>Microbacteriaceae</taxon>
        <taxon>Microbacterium</taxon>
    </lineage>
</organism>
<dbReference type="SMART" id="SM00387">
    <property type="entry name" value="HATPase_c"/>
    <property type="match status" value="1"/>
</dbReference>
<keyword evidence="15" id="KW-0902">Two-component regulatory system</keyword>
<feature type="domain" description="Histidine kinase" evidence="22">
    <location>
        <begin position="228"/>
        <end position="426"/>
    </location>
</feature>
<evidence type="ECO:0000256" key="5">
    <source>
        <dbReference type="ARBA" id="ARBA00017322"/>
    </source>
</evidence>
<proteinExistence type="predicted"/>
<evidence type="ECO:0000256" key="18">
    <source>
        <dbReference type="ARBA" id="ARBA00030800"/>
    </source>
</evidence>
<dbReference type="CDD" id="cd16917">
    <property type="entry name" value="HATPase_UhpB-NarQ-NarX-like"/>
    <property type="match status" value="1"/>
</dbReference>
<keyword evidence="16" id="KW-0411">Iron-sulfur</keyword>
<evidence type="ECO:0000256" key="20">
    <source>
        <dbReference type="SAM" id="MobiDB-lite"/>
    </source>
</evidence>
<dbReference type="GO" id="GO:0005737">
    <property type="term" value="C:cytoplasm"/>
    <property type="evidence" value="ECO:0007669"/>
    <property type="project" value="UniProtKB-SubCell"/>
</dbReference>
<evidence type="ECO:0000256" key="3">
    <source>
        <dbReference type="ARBA" id="ARBA00004496"/>
    </source>
</evidence>
<dbReference type="EMBL" id="VFOX01000002">
    <property type="protein sequence ID" value="TQL81704.1"/>
    <property type="molecule type" value="Genomic_DNA"/>
</dbReference>
<evidence type="ECO:0000256" key="6">
    <source>
        <dbReference type="ARBA" id="ARBA00022485"/>
    </source>
</evidence>
<dbReference type="Gene3D" id="3.30.565.10">
    <property type="entry name" value="Histidine kinase-like ATPase, C-terminal domain"/>
    <property type="match status" value="1"/>
</dbReference>
<keyword evidence="7" id="KW-0963">Cytoplasm</keyword>
<dbReference type="Pfam" id="PF07730">
    <property type="entry name" value="HisKA_3"/>
    <property type="match status" value="1"/>
</dbReference>
<evidence type="ECO:0000256" key="21">
    <source>
        <dbReference type="SAM" id="Phobius"/>
    </source>
</evidence>
<dbReference type="GO" id="GO:0005524">
    <property type="term" value="F:ATP binding"/>
    <property type="evidence" value="ECO:0007669"/>
    <property type="project" value="UniProtKB-KW"/>
</dbReference>
<dbReference type="InterPro" id="IPR005467">
    <property type="entry name" value="His_kinase_dom"/>
</dbReference>
<keyword evidence="6" id="KW-0004">4Fe-4S</keyword>
<feature type="transmembrane region" description="Helical" evidence="21">
    <location>
        <begin position="100"/>
        <end position="125"/>
    </location>
</feature>
<dbReference type="OrthoDB" id="144293at2"/>
<evidence type="ECO:0000259" key="22">
    <source>
        <dbReference type="PROSITE" id="PS50109"/>
    </source>
</evidence>
<evidence type="ECO:0000313" key="23">
    <source>
        <dbReference type="EMBL" id="TQL81704.1"/>
    </source>
</evidence>
<evidence type="ECO:0000256" key="1">
    <source>
        <dbReference type="ARBA" id="ARBA00000085"/>
    </source>
</evidence>
<dbReference type="AlphaFoldDB" id="A0A543BA29"/>
<keyword evidence="19" id="KW-0175">Coiled coil</keyword>
<evidence type="ECO:0000256" key="11">
    <source>
        <dbReference type="ARBA" id="ARBA00022741"/>
    </source>
</evidence>
<dbReference type="PANTHER" id="PTHR24421:SF10">
    <property type="entry name" value="NITRATE_NITRITE SENSOR PROTEIN NARQ"/>
    <property type="match status" value="1"/>
</dbReference>
<dbReference type="GO" id="GO:0000155">
    <property type="term" value="F:phosphorelay sensor kinase activity"/>
    <property type="evidence" value="ECO:0007669"/>
    <property type="project" value="InterPro"/>
</dbReference>
<keyword evidence="24" id="KW-1185">Reference proteome</keyword>
<feature type="transmembrane region" description="Helical" evidence="21">
    <location>
        <begin position="137"/>
        <end position="156"/>
    </location>
</feature>
<evidence type="ECO:0000256" key="7">
    <source>
        <dbReference type="ARBA" id="ARBA00022490"/>
    </source>
</evidence>
<evidence type="ECO:0000256" key="2">
    <source>
        <dbReference type="ARBA" id="ARBA00001966"/>
    </source>
</evidence>
<gene>
    <name evidence="23" type="ORF">FB560_3179</name>
</gene>
<reference evidence="23 24" key="1">
    <citation type="submission" date="2019-06" db="EMBL/GenBank/DDBJ databases">
        <title>Sequencing the genomes of 1000 actinobacteria strains.</title>
        <authorList>
            <person name="Klenk H.-P."/>
        </authorList>
    </citation>
    <scope>NUCLEOTIDE SEQUENCE [LARGE SCALE GENOMIC DNA]</scope>
    <source>
        <strain evidence="23 24">DSM 20169</strain>
    </source>
</reference>